<proteinExistence type="predicted"/>
<comment type="caution">
    <text evidence="1">The sequence shown here is derived from an EMBL/GenBank/DDBJ whole genome shotgun (WGS) entry which is preliminary data.</text>
</comment>
<evidence type="ECO:0000313" key="2">
    <source>
        <dbReference type="Proteomes" id="UP000248066"/>
    </source>
</evidence>
<protein>
    <submittedName>
        <fullName evidence="1">Uncharacterized protein</fullName>
    </submittedName>
</protein>
<organism evidence="1 2">
    <name type="scientific">Alteribacter lacisalsi</name>
    <dbReference type="NCBI Taxonomy" id="2045244"/>
    <lineage>
        <taxon>Bacteria</taxon>
        <taxon>Bacillati</taxon>
        <taxon>Bacillota</taxon>
        <taxon>Bacilli</taxon>
        <taxon>Bacillales</taxon>
        <taxon>Bacillaceae</taxon>
        <taxon>Alteribacter</taxon>
    </lineage>
</organism>
<sequence>MPYRQPGRTAVCKIVVYTVNLLYCNIYCLFQKQNLRLSSILFTISVVKAACPQQDAIQA</sequence>
<dbReference type="EMBL" id="PDOF01000001">
    <property type="protein sequence ID" value="PYZ98087.1"/>
    <property type="molecule type" value="Genomic_DNA"/>
</dbReference>
<dbReference type="Proteomes" id="UP000248066">
    <property type="component" value="Unassembled WGS sequence"/>
</dbReference>
<gene>
    <name evidence="1" type="ORF">CR205_05680</name>
</gene>
<evidence type="ECO:0000313" key="1">
    <source>
        <dbReference type="EMBL" id="PYZ98087.1"/>
    </source>
</evidence>
<name>A0A2W0HAB2_9BACI</name>
<accession>A0A2W0HAB2</accession>
<reference evidence="1 2" key="1">
    <citation type="submission" date="2017-10" db="EMBL/GenBank/DDBJ databases">
        <title>Bacillus sp. nov., a halophilic bacterium isolated from a Yangshapao Lake.</title>
        <authorList>
            <person name="Wang H."/>
        </authorList>
    </citation>
    <scope>NUCLEOTIDE SEQUENCE [LARGE SCALE GENOMIC DNA]</scope>
    <source>
        <strain evidence="1 2">YSP-3</strain>
    </source>
</reference>
<dbReference type="AlphaFoldDB" id="A0A2W0HAB2"/>
<keyword evidence="2" id="KW-1185">Reference proteome</keyword>